<evidence type="ECO:0000313" key="8">
    <source>
        <dbReference type="EMBL" id="THF74074.1"/>
    </source>
</evidence>
<protein>
    <submittedName>
        <fullName evidence="8">Extracellular solute-binding protein</fullName>
    </submittedName>
</protein>
<organism evidence="8 9">
    <name type="scientific">Cohnella fermenti</name>
    <dbReference type="NCBI Taxonomy" id="2565925"/>
    <lineage>
        <taxon>Bacteria</taxon>
        <taxon>Bacillati</taxon>
        <taxon>Bacillota</taxon>
        <taxon>Bacilli</taxon>
        <taxon>Bacillales</taxon>
        <taxon>Paenibacillaceae</taxon>
        <taxon>Cohnella</taxon>
    </lineage>
</organism>
<dbReference type="PROSITE" id="PS51257">
    <property type="entry name" value="PROKAR_LIPOPROTEIN"/>
    <property type="match status" value="1"/>
</dbReference>
<feature type="region of interest" description="Disordered" evidence="6">
    <location>
        <begin position="25"/>
        <end position="66"/>
    </location>
</feature>
<sequence length="461" mass="50604">MQSKKAIAMLAGMMLVMGLTACGGGNNANTSSPSGSAASNDASPEASAASSESASPSEEADASTAEMDFDMGGRTIKIVSWWDMTIAEDNPDNIAKKKNLDELMAKHNFKVEYIAIDYGEYQEKVTASLLSGEPIGDIVRLGKNYTIPALVQQDLLWPVDEYTKNTKVFNQKANEYMSYDGRAYGFTEQSNLISGIFYNKTLLNKIGIKSLQEYVDAGNWTWDTFIQVAKDANKDTNNDGKLDTWGLAQAGLMDHALVSNEASLTVGDKQNLDDPKTVEVLNFLSRIATEKVARPTEGGDWTEPGQFFRQGNTLMYAGYMYEIGGFKTDMADYDIGFVPFPQGPSASAYHSVEGAFQALTIPKKVEHPEQLVYIWEKINDIDSMYDYPDQASLESNFTDENDINNAKTAGEGMIVLDHATFMPTLPYYDLSGEIQAGTSVSSVIEKYKAPFQAAIDAVYKK</sequence>
<gene>
    <name evidence="8" type="ORF">E6C55_26655</name>
</gene>
<dbReference type="InterPro" id="IPR006059">
    <property type="entry name" value="SBP"/>
</dbReference>
<comment type="caution">
    <text evidence="8">The sequence shown here is derived from an EMBL/GenBank/DDBJ whole genome shotgun (WGS) entry which is preliminary data.</text>
</comment>
<dbReference type="EMBL" id="SSOB01000045">
    <property type="protein sequence ID" value="THF74074.1"/>
    <property type="molecule type" value="Genomic_DNA"/>
</dbReference>
<evidence type="ECO:0000256" key="7">
    <source>
        <dbReference type="SAM" id="SignalP"/>
    </source>
</evidence>
<keyword evidence="4" id="KW-0564">Palmitate</keyword>
<name>A0A4S4BJ47_9BACL</name>
<feature type="chain" id="PRO_5038383282" evidence="7">
    <location>
        <begin position="22"/>
        <end position="461"/>
    </location>
</feature>
<reference evidence="8 9" key="1">
    <citation type="submission" date="2019-04" db="EMBL/GenBank/DDBJ databases">
        <title>Cohnella sp. nov. isolated from preserved vegetables.</title>
        <authorList>
            <person name="Lin S.-Y."/>
            <person name="Hung M.-H."/>
            <person name="Young C.-C."/>
        </authorList>
    </citation>
    <scope>NUCLEOTIDE SEQUENCE [LARGE SCALE GENOMIC DNA]</scope>
    <source>
        <strain evidence="8 9">CC-MHH1044</strain>
    </source>
</reference>
<evidence type="ECO:0000313" key="9">
    <source>
        <dbReference type="Proteomes" id="UP000310636"/>
    </source>
</evidence>
<keyword evidence="1" id="KW-1003">Cell membrane</keyword>
<accession>A0A4S4BJ47</accession>
<dbReference type="Gene3D" id="3.40.190.10">
    <property type="entry name" value="Periplasmic binding protein-like II"/>
    <property type="match status" value="1"/>
</dbReference>
<feature type="compositionally biased region" description="Low complexity" evidence="6">
    <location>
        <begin position="36"/>
        <end position="66"/>
    </location>
</feature>
<evidence type="ECO:0000256" key="4">
    <source>
        <dbReference type="ARBA" id="ARBA00023139"/>
    </source>
</evidence>
<proteinExistence type="predicted"/>
<dbReference type="InterPro" id="IPR050490">
    <property type="entry name" value="Bact_solute-bd_prot1"/>
</dbReference>
<dbReference type="PANTHER" id="PTHR43649">
    <property type="entry name" value="ARABINOSE-BINDING PROTEIN-RELATED"/>
    <property type="match status" value="1"/>
</dbReference>
<dbReference type="RefSeq" id="WP_136372885.1">
    <property type="nucleotide sequence ID" value="NZ_SSOB01000045.1"/>
</dbReference>
<keyword evidence="5" id="KW-0449">Lipoprotein</keyword>
<evidence type="ECO:0000256" key="6">
    <source>
        <dbReference type="SAM" id="MobiDB-lite"/>
    </source>
</evidence>
<dbReference type="PANTHER" id="PTHR43649:SF33">
    <property type="entry name" value="POLYGALACTURONAN_RHAMNOGALACTURONAN-BINDING PROTEIN YTCQ"/>
    <property type="match status" value="1"/>
</dbReference>
<keyword evidence="9" id="KW-1185">Reference proteome</keyword>
<keyword evidence="2 7" id="KW-0732">Signal</keyword>
<dbReference type="Proteomes" id="UP000310636">
    <property type="component" value="Unassembled WGS sequence"/>
</dbReference>
<dbReference type="AlphaFoldDB" id="A0A4S4BJ47"/>
<evidence type="ECO:0000256" key="1">
    <source>
        <dbReference type="ARBA" id="ARBA00022475"/>
    </source>
</evidence>
<feature type="signal peptide" evidence="7">
    <location>
        <begin position="1"/>
        <end position="21"/>
    </location>
</feature>
<keyword evidence="3" id="KW-0472">Membrane</keyword>
<dbReference type="Pfam" id="PF01547">
    <property type="entry name" value="SBP_bac_1"/>
    <property type="match status" value="1"/>
</dbReference>
<dbReference type="SUPFAM" id="SSF53850">
    <property type="entry name" value="Periplasmic binding protein-like II"/>
    <property type="match status" value="1"/>
</dbReference>
<evidence type="ECO:0000256" key="3">
    <source>
        <dbReference type="ARBA" id="ARBA00023136"/>
    </source>
</evidence>
<evidence type="ECO:0000256" key="5">
    <source>
        <dbReference type="ARBA" id="ARBA00023288"/>
    </source>
</evidence>
<evidence type="ECO:0000256" key="2">
    <source>
        <dbReference type="ARBA" id="ARBA00022729"/>
    </source>
</evidence>
<dbReference type="OrthoDB" id="383937at2"/>